<evidence type="ECO:0000313" key="2">
    <source>
        <dbReference type="EMBL" id="KAJ1365642.1"/>
    </source>
</evidence>
<keyword evidence="3" id="KW-1185">Reference proteome</keyword>
<proteinExistence type="predicted"/>
<comment type="caution">
    <text evidence="2">The sequence shown here is derived from an EMBL/GenBank/DDBJ whole genome shotgun (WGS) entry which is preliminary data.</text>
</comment>
<feature type="region of interest" description="Disordered" evidence="1">
    <location>
        <begin position="1"/>
        <end position="51"/>
    </location>
</feature>
<gene>
    <name evidence="2" type="ORF">KIN20_026039</name>
</gene>
<protein>
    <submittedName>
        <fullName evidence="2">Uncharacterized protein</fullName>
    </submittedName>
</protein>
<dbReference type="Proteomes" id="UP001196413">
    <property type="component" value="Unassembled WGS sequence"/>
</dbReference>
<evidence type="ECO:0000256" key="1">
    <source>
        <dbReference type="SAM" id="MobiDB-lite"/>
    </source>
</evidence>
<evidence type="ECO:0000313" key="3">
    <source>
        <dbReference type="Proteomes" id="UP001196413"/>
    </source>
</evidence>
<feature type="compositionally biased region" description="Polar residues" evidence="1">
    <location>
        <begin position="30"/>
        <end position="42"/>
    </location>
</feature>
<sequence>MLYRNPGGLSDTKDPRSILQPEGEVMMNEGSLSKFGSHTIGDTTLVEKQRK</sequence>
<name>A0AAD5MW85_PARTN</name>
<accession>A0AAD5MW85</accession>
<organism evidence="2 3">
    <name type="scientific">Parelaphostrongylus tenuis</name>
    <name type="common">Meningeal worm</name>
    <dbReference type="NCBI Taxonomy" id="148309"/>
    <lineage>
        <taxon>Eukaryota</taxon>
        <taxon>Metazoa</taxon>
        <taxon>Ecdysozoa</taxon>
        <taxon>Nematoda</taxon>
        <taxon>Chromadorea</taxon>
        <taxon>Rhabditida</taxon>
        <taxon>Rhabditina</taxon>
        <taxon>Rhabditomorpha</taxon>
        <taxon>Strongyloidea</taxon>
        <taxon>Metastrongylidae</taxon>
        <taxon>Parelaphostrongylus</taxon>
    </lineage>
</organism>
<dbReference type="AlphaFoldDB" id="A0AAD5MW85"/>
<dbReference type="EMBL" id="JAHQIW010005320">
    <property type="protein sequence ID" value="KAJ1365642.1"/>
    <property type="molecule type" value="Genomic_DNA"/>
</dbReference>
<reference evidence="2" key="1">
    <citation type="submission" date="2021-06" db="EMBL/GenBank/DDBJ databases">
        <title>Parelaphostrongylus tenuis whole genome reference sequence.</title>
        <authorList>
            <person name="Garwood T.J."/>
            <person name="Larsen P.A."/>
            <person name="Fountain-Jones N.M."/>
            <person name="Garbe J.R."/>
            <person name="Macchietto M.G."/>
            <person name="Kania S.A."/>
            <person name="Gerhold R.W."/>
            <person name="Richards J.E."/>
            <person name="Wolf T.M."/>
        </authorList>
    </citation>
    <scope>NUCLEOTIDE SEQUENCE</scope>
    <source>
        <strain evidence="2">MNPRO001-30</strain>
        <tissue evidence="2">Meninges</tissue>
    </source>
</reference>